<dbReference type="InterPro" id="IPR002052">
    <property type="entry name" value="DNA_methylase_N6_adenine_CS"/>
</dbReference>
<keyword evidence="2" id="KW-0489">Methyltransferase</keyword>
<dbReference type="EMBL" id="CP165646">
    <property type="protein sequence ID" value="XDU64756.1"/>
    <property type="molecule type" value="Genomic_DNA"/>
</dbReference>
<dbReference type="PROSITE" id="PS00092">
    <property type="entry name" value="N6_MTASE"/>
    <property type="match status" value="1"/>
</dbReference>
<dbReference type="RefSeq" id="WP_369713022.1">
    <property type="nucleotide sequence ID" value="NZ_CP165646.1"/>
</dbReference>
<dbReference type="GO" id="GO:0003677">
    <property type="term" value="F:DNA binding"/>
    <property type="evidence" value="ECO:0007669"/>
    <property type="project" value="InterPro"/>
</dbReference>
<comment type="similarity">
    <text evidence="1 4">Belongs to the N(4)/N(6)-methyltransferase family.</text>
</comment>
<evidence type="ECO:0000256" key="4">
    <source>
        <dbReference type="RuleBase" id="RU362026"/>
    </source>
</evidence>
<keyword evidence="3" id="KW-0808">Transferase</keyword>
<accession>A0AB39VBL7</accession>
<dbReference type="PRINTS" id="PR00508">
    <property type="entry name" value="S21N4MTFRASE"/>
</dbReference>
<dbReference type="REBASE" id="858721">
    <property type="entry name" value="M2.Lsp342ORF775P"/>
</dbReference>
<name>A0AB39VBL7_9FUSO</name>
<dbReference type="AlphaFoldDB" id="A0AB39VBL7"/>
<dbReference type="KEGG" id="lmes:AB8B23_00780"/>
<evidence type="ECO:0000259" key="5">
    <source>
        <dbReference type="Pfam" id="PF01555"/>
    </source>
</evidence>
<dbReference type="Pfam" id="PF01555">
    <property type="entry name" value="N6_N4_Mtase"/>
    <property type="match status" value="1"/>
</dbReference>
<organism evidence="6">
    <name type="scientific">Leptotrichia mesophila</name>
    <dbReference type="NCBI Taxonomy" id="3239303"/>
    <lineage>
        <taxon>Bacteria</taxon>
        <taxon>Fusobacteriati</taxon>
        <taxon>Fusobacteriota</taxon>
        <taxon>Fusobacteriia</taxon>
        <taxon>Fusobacteriales</taxon>
        <taxon>Leptotrichiaceae</taxon>
        <taxon>Leptotrichia</taxon>
    </lineage>
</organism>
<evidence type="ECO:0000313" key="6">
    <source>
        <dbReference type="EMBL" id="XDU64756.1"/>
    </source>
</evidence>
<feature type="domain" description="DNA methylase N-4/N-6" evidence="5">
    <location>
        <begin position="27"/>
        <end position="265"/>
    </location>
</feature>
<dbReference type="InterPro" id="IPR002941">
    <property type="entry name" value="DNA_methylase_N4/N6"/>
</dbReference>
<dbReference type="EC" id="2.1.1.-" evidence="4"/>
<protein>
    <recommendedName>
        <fullName evidence="4">Methyltransferase</fullName>
        <ecNumber evidence="4">2.1.1.-</ecNumber>
    </recommendedName>
</protein>
<evidence type="ECO:0000256" key="1">
    <source>
        <dbReference type="ARBA" id="ARBA00006594"/>
    </source>
</evidence>
<evidence type="ECO:0000256" key="2">
    <source>
        <dbReference type="ARBA" id="ARBA00022603"/>
    </source>
</evidence>
<reference evidence="6" key="1">
    <citation type="submission" date="2024-07" db="EMBL/GenBank/DDBJ databases">
        <authorList>
            <person name="Li X.-J."/>
            <person name="Wang X."/>
        </authorList>
    </citation>
    <scope>NUCLEOTIDE SEQUENCE</scope>
    <source>
        <strain evidence="6">HSP-342</strain>
    </source>
</reference>
<evidence type="ECO:0000256" key="3">
    <source>
        <dbReference type="ARBA" id="ARBA00022679"/>
    </source>
</evidence>
<dbReference type="InterPro" id="IPR001091">
    <property type="entry name" value="RM_Methyltransferase"/>
</dbReference>
<dbReference type="GO" id="GO:0032259">
    <property type="term" value="P:methylation"/>
    <property type="evidence" value="ECO:0007669"/>
    <property type="project" value="UniProtKB-KW"/>
</dbReference>
<dbReference type="SUPFAM" id="SSF53335">
    <property type="entry name" value="S-adenosyl-L-methionine-dependent methyltransferases"/>
    <property type="match status" value="1"/>
</dbReference>
<dbReference type="GO" id="GO:0008170">
    <property type="term" value="F:N-methyltransferase activity"/>
    <property type="evidence" value="ECO:0007669"/>
    <property type="project" value="InterPro"/>
</dbReference>
<dbReference type="InterPro" id="IPR029063">
    <property type="entry name" value="SAM-dependent_MTases_sf"/>
</dbReference>
<proteinExistence type="inferred from homology"/>
<gene>
    <name evidence="6" type="ORF">AB8B23_00780</name>
</gene>
<dbReference type="Gene3D" id="3.40.50.150">
    <property type="entry name" value="Vaccinia Virus protein VP39"/>
    <property type="match status" value="1"/>
</dbReference>
<sequence length="276" mass="32184">MTEFNTTYIGNSDEIMKNMIEEGVKFDLILTDPPYNLNKDFGNNSDSLSLEDFLEVNKKRINLCHSLLKENGSLVWFGIHKYIGFIQVIMYEEGLFYRSMNIWRYENGFSRSKKVPATQYEPFLWFSNNNSKWTYNADDVRVPYKSKERLKNPVFYKDKNGNKKEWQPNPKGALRGDIWEFPTLAGKVFQKERTIHPTQKPESLITEIIKAYCPKNSEGLFEGLILDPFHGSGTLGVCCEKLNRQGHRIKWIGIEIQKEWVDIGNERLQGLQNQGH</sequence>